<evidence type="ECO:0000259" key="11">
    <source>
        <dbReference type="Pfam" id="PF01699"/>
    </source>
</evidence>
<feature type="transmembrane region" description="Helical" evidence="10">
    <location>
        <begin position="318"/>
        <end position="340"/>
    </location>
</feature>
<keyword evidence="7 10" id="KW-0472">Membrane</keyword>
<dbReference type="Pfam" id="PF03733">
    <property type="entry name" value="YccF"/>
    <property type="match status" value="1"/>
</dbReference>
<dbReference type="InterPro" id="IPR007758">
    <property type="entry name" value="Nucleoporin_NSP1_C"/>
</dbReference>
<accession>A0A2T9YW75</accession>
<evidence type="ECO:0000256" key="7">
    <source>
        <dbReference type="ARBA" id="ARBA00023136"/>
    </source>
</evidence>
<organism evidence="14 15">
    <name type="scientific">Smittium simulii</name>
    <dbReference type="NCBI Taxonomy" id="133385"/>
    <lineage>
        <taxon>Eukaryota</taxon>
        <taxon>Fungi</taxon>
        <taxon>Fungi incertae sedis</taxon>
        <taxon>Zoopagomycota</taxon>
        <taxon>Kickxellomycotina</taxon>
        <taxon>Harpellomycetes</taxon>
        <taxon>Harpellales</taxon>
        <taxon>Legeriomycetaceae</taxon>
        <taxon>Smittium</taxon>
    </lineage>
</organism>
<feature type="region of interest" description="Disordered" evidence="9">
    <location>
        <begin position="802"/>
        <end position="829"/>
    </location>
</feature>
<feature type="transmembrane region" description="Helical" evidence="10">
    <location>
        <begin position="478"/>
        <end position="498"/>
    </location>
</feature>
<keyword evidence="3" id="KW-0813">Transport</keyword>
<feature type="domain" description="Sodium/calcium exchanger membrane region" evidence="11">
    <location>
        <begin position="481"/>
        <end position="598"/>
    </location>
</feature>
<evidence type="ECO:0000256" key="4">
    <source>
        <dbReference type="ARBA" id="ARBA00022692"/>
    </source>
</evidence>
<evidence type="ECO:0000256" key="3">
    <source>
        <dbReference type="ARBA" id="ARBA00022448"/>
    </source>
</evidence>
<feature type="compositionally biased region" description="Low complexity" evidence="9">
    <location>
        <begin position="23"/>
        <end position="34"/>
    </location>
</feature>
<keyword evidence="6" id="KW-0406">Ion transport</keyword>
<evidence type="ECO:0000256" key="9">
    <source>
        <dbReference type="SAM" id="MobiDB-lite"/>
    </source>
</evidence>
<feature type="transmembrane region" description="Helical" evidence="10">
    <location>
        <begin position="544"/>
        <end position="566"/>
    </location>
</feature>
<proteinExistence type="inferred from homology"/>
<feature type="transmembrane region" description="Helical" evidence="10">
    <location>
        <begin position="578"/>
        <end position="598"/>
    </location>
</feature>
<dbReference type="Pfam" id="PF05064">
    <property type="entry name" value="Nsp1_C"/>
    <property type="match status" value="1"/>
</dbReference>
<feature type="transmembrane region" description="Helical" evidence="10">
    <location>
        <begin position="902"/>
        <end position="920"/>
    </location>
</feature>
<dbReference type="InterPro" id="IPR004713">
    <property type="entry name" value="CaH_exchang"/>
</dbReference>
<evidence type="ECO:0000259" key="13">
    <source>
        <dbReference type="Pfam" id="PF05064"/>
    </source>
</evidence>
<evidence type="ECO:0000313" key="15">
    <source>
        <dbReference type="Proteomes" id="UP000245383"/>
    </source>
</evidence>
<feature type="transmembrane region" description="Helical" evidence="10">
    <location>
        <begin position="940"/>
        <end position="959"/>
    </location>
</feature>
<feature type="compositionally biased region" description="Polar residues" evidence="9">
    <location>
        <begin position="1933"/>
        <end position="1980"/>
    </location>
</feature>
<dbReference type="Pfam" id="PF01699">
    <property type="entry name" value="Na_Ca_ex"/>
    <property type="match status" value="2"/>
</dbReference>
<evidence type="ECO:0000256" key="1">
    <source>
        <dbReference type="ARBA" id="ARBA00004127"/>
    </source>
</evidence>
<dbReference type="EMBL" id="MBFR01000028">
    <property type="protein sequence ID" value="PVU96579.1"/>
    <property type="molecule type" value="Genomic_DNA"/>
</dbReference>
<keyword evidence="8" id="KW-0175">Coiled coil</keyword>
<evidence type="ECO:0000256" key="2">
    <source>
        <dbReference type="ARBA" id="ARBA00008170"/>
    </source>
</evidence>
<dbReference type="OrthoDB" id="16982at2759"/>
<reference evidence="14 15" key="1">
    <citation type="journal article" date="2018" name="MBio">
        <title>Comparative Genomics Reveals the Core Gene Toolbox for the Fungus-Insect Symbiosis.</title>
        <authorList>
            <person name="Wang Y."/>
            <person name="Stata M."/>
            <person name="Wang W."/>
            <person name="Stajich J.E."/>
            <person name="White M.M."/>
            <person name="Moncalvo J.M."/>
        </authorList>
    </citation>
    <scope>NUCLEOTIDE SEQUENCE [LARGE SCALE GENOMIC DNA]</scope>
    <source>
        <strain evidence="14 15">SWE-8-4</strain>
    </source>
</reference>
<feature type="region of interest" description="Disordered" evidence="9">
    <location>
        <begin position="1"/>
        <end position="48"/>
    </location>
</feature>
<evidence type="ECO:0000256" key="10">
    <source>
        <dbReference type="SAM" id="Phobius"/>
    </source>
</evidence>
<evidence type="ECO:0000256" key="5">
    <source>
        <dbReference type="ARBA" id="ARBA00022989"/>
    </source>
</evidence>
<dbReference type="InterPro" id="IPR005185">
    <property type="entry name" value="YccF"/>
</dbReference>
<dbReference type="GO" id="GO:0006874">
    <property type="term" value="P:intracellular calcium ion homeostasis"/>
    <property type="evidence" value="ECO:0007669"/>
    <property type="project" value="TreeGrafter"/>
</dbReference>
<feature type="compositionally biased region" description="Low complexity" evidence="9">
    <location>
        <begin position="1363"/>
        <end position="1376"/>
    </location>
</feature>
<feature type="region of interest" description="Disordered" evidence="9">
    <location>
        <begin position="1716"/>
        <end position="1741"/>
    </location>
</feature>
<dbReference type="Proteomes" id="UP000245383">
    <property type="component" value="Unassembled WGS sequence"/>
</dbReference>
<gene>
    <name evidence="14" type="ORF">BB561_001084</name>
</gene>
<evidence type="ECO:0000313" key="14">
    <source>
        <dbReference type="EMBL" id="PVU96579.1"/>
    </source>
</evidence>
<dbReference type="GO" id="GO:0012505">
    <property type="term" value="C:endomembrane system"/>
    <property type="evidence" value="ECO:0007669"/>
    <property type="project" value="UniProtKB-SubCell"/>
</dbReference>
<feature type="compositionally biased region" description="Polar residues" evidence="9">
    <location>
        <begin position="1377"/>
        <end position="1415"/>
    </location>
</feature>
<dbReference type="Gene3D" id="1.20.5.170">
    <property type="match status" value="1"/>
</dbReference>
<dbReference type="GO" id="GO:0015369">
    <property type="term" value="F:calcium:proton antiporter activity"/>
    <property type="evidence" value="ECO:0007669"/>
    <property type="project" value="TreeGrafter"/>
</dbReference>
<feature type="domain" description="Inner membrane component" evidence="12">
    <location>
        <begin position="165"/>
        <end position="215"/>
    </location>
</feature>
<comment type="similarity">
    <text evidence="2">Belongs to the Ca(2+):cation antiporter (CaCA) (TC 2.A.19) family.</text>
</comment>
<keyword evidence="5 10" id="KW-1133">Transmembrane helix</keyword>
<evidence type="ECO:0000256" key="8">
    <source>
        <dbReference type="SAM" id="Coils"/>
    </source>
</evidence>
<dbReference type="PANTHER" id="PTHR31503">
    <property type="entry name" value="VACUOLAR CALCIUM ION TRANSPORTER"/>
    <property type="match status" value="1"/>
</dbReference>
<feature type="transmembrane region" description="Helical" evidence="10">
    <location>
        <begin position="510"/>
        <end position="532"/>
    </location>
</feature>
<feature type="compositionally biased region" description="Polar residues" evidence="9">
    <location>
        <begin position="1311"/>
        <end position="1334"/>
    </location>
</feature>
<feature type="domain" description="Sodium/calcium exchanger membrane region" evidence="11">
    <location>
        <begin position="901"/>
        <end position="1003"/>
    </location>
</feature>
<keyword evidence="15" id="KW-1185">Reference proteome</keyword>
<comment type="caution">
    <text evidence="14">The sequence shown here is derived from an EMBL/GenBank/DDBJ whole genome shotgun (WGS) entry which is preliminary data.</text>
</comment>
<feature type="compositionally biased region" description="Polar residues" evidence="9">
    <location>
        <begin position="74"/>
        <end position="85"/>
    </location>
</feature>
<dbReference type="STRING" id="133385.A0A2T9YW75"/>
<feature type="transmembrane region" description="Helical" evidence="10">
    <location>
        <begin position="292"/>
        <end position="312"/>
    </location>
</feature>
<sequence length="1980" mass="215339">MKKNSAKKPQASMDSTDDLQTESSSQSSAKSQAQVVTFKGSYSEVTSKTSDAVILDSDLNLSRDISEIEHDTHSLTSSKNDSTISNRRESYNDSTQEDDDTNDSIDLEGTEDVRTRQEAINRSHMFGLPIWKPALYKKSRSVTKAAFMALHSQPKRFKRLILNPGNLFWFLLFGFPIGVLIIFLAITLRIFPFGGKAYSRVLWELGWYVMWPFGRVVERFKNLPTSQNSSTDLPIPNINNYSINIQENISETTMSAAQPALDHSTSSSEFSSDNIQTSLLPKIISSYTPRRAGFIGLMVYYTMLVFIINPLLLLTSGIMWLAVFSIPMANLTFTLSKYLWRDPLSLHFRVKHISPIELSSNDPPSKPSIFDKLFPDDEENDQDLNINNLHYLSLPTTNFPESTEVGKNVNNSDETLEFYKQSPNVLLCTNEAFGICYYKYTVDGVNIIFINLLFFALFVLFLAFIIRPMAGPDYFFTQPGVLFLFCLVSTIPLAYFIGQAVSSISAQSSLGIGSVINATFGSIIEIILYSLALTQGKLKIVQGALVGSFLAGMLLMPGTSMIAGGIKYKEQRFNAKSAGVTATLIIMSMIAAFAPTLFYNTFGEWELKCDIKSSTDTKPKVIIGKCFQIAVQPINDPFYLETVRPFTYICAAILMISYIIGLWFTLRTHTKQIYHSSTTDAEQNAGFWKMIKRIINLEKQNNYHVNQHNSSIYSEYINLQNNDNKTTKENIQVLNQKNYNALPSKHDALSFSQKNLNDMQNAESQVESCSGVNINLSCSNKRACMKKDTNKLENTFKLAKSSSSHAKDLRKKGNISTNTNHKGKNVSNNNFSQIEDHIPTIYAADPDDQFSNANIVELTKKLVLSKTNLTPIYSNESREISASRESGDNGHDSPNWSKTKSAVVLCFCTIVFALIAEILVDTVDVVISDFGVSEKMLGLTLFALVPTVTEFVNACAFAMQKNIELAIEICNAYTVQVFLLQIPVLLFFCAYFQDSIIAHSIALKKSTATSAISQLALQEGLTIPKEKIAKEIFGHLRPSKVLSSILAKFGIFASPNEYLVASGSTDTTINVIKQVKHVLEAVNEDREPHNYIFTLIFSRWEIISSVLSMFLLTYMLIEADKPTSFSFGGFGAKPEAASKTDANAASNTTFGAGTTNSFGSFGAPSSFGSSSLFGAKPSVGADGTDTTANKSIFGAVKTDAAGSSNTASLFGAGVKTDTGNSFGGMFQGANSNTASLGGAGASGTNVAGAGLFGTTSQTKFNFDSTKPASTTSNTNASATGAGLLQNQNKFGFGPLSTNSTAPASGTLPGLNFNSENTASNAQSTGNLFGNSFGQSKVEKPSAGQQEAKSGGLFGTTSSMAPKSDALSGNSANSNNLFTATDTKSTAPSNNPPNLSTTFGFSKTQGATNTSIPSSSTGAFTLNSGASLGLNASNKPNNSSSTSMFGSNAKSNLFGNQADISSSITTGAAKTDSSAPATLSNILQTNESKNDTKPASGATGTLNLSSAVATSTNNFKADVSQQKNIKDTVADISTSLLECNTLGDIIDNWTKELTEQIKLFHNQAAKVSNCELQLIQQGEQLTKLYELSSKAEVEHTVLDQSLDFMEAQQQTLIDLLDAYEPITKELVNQAGNNANTKQIGNQSGIRRGETSFGSALAIESSVSTVEDERDEIYSNAERLNAQIDEISKCLTGLVGEANKISELSSIIPLDIEAYADTETNPDDQNSGTSKDQNRNLGDASGGRDPILVISKILNAHLTTLENLESQTSSLEERIHHTELNRSRSNDDYINYQQPPVRSKQLEIDNEDQEYTNSSMMGSVRKSANYDLLDRSRNGIGGITNNRDYGDIPSGKNNLAFARSNAYARRTLDSTVKNRAASYSSPFATRSTTFTQNADPRTTRDFTPLNQHSSNQNFGNSSFNNSLSMAASRNLGPSKLNSSPFQKSLQHMSTPNKNFSGYDSNSNLNSQLRGRFGSSTNSRNWM</sequence>
<feature type="region of interest" description="Disordered" evidence="9">
    <location>
        <begin position="1293"/>
        <end position="1415"/>
    </location>
</feature>
<feature type="region of interest" description="Disordered" evidence="9">
    <location>
        <begin position="70"/>
        <end position="111"/>
    </location>
</feature>
<feature type="transmembrane region" description="Helical" evidence="10">
    <location>
        <begin position="646"/>
        <end position="666"/>
    </location>
</feature>
<feature type="transmembrane region" description="Helical" evidence="10">
    <location>
        <begin position="167"/>
        <end position="191"/>
    </location>
</feature>
<name>A0A2T9YW75_9FUNG</name>
<feature type="transmembrane region" description="Helical" evidence="10">
    <location>
        <begin position="971"/>
        <end position="993"/>
    </location>
</feature>
<feature type="compositionally biased region" description="Acidic residues" evidence="9">
    <location>
        <begin position="95"/>
        <end position="110"/>
    </location>
</feature>
<dbReference type="Gene3D" id="1.20.1420.30">
    <property type="entry name" value="NCX, central ion-binding region"/>
    <property type="match status" value="1"/>
</dbReference>
<feature type="region of interest" description="Disordered" evidence="9">
    <location>
        <begin position="1881"/>
        <end position="1980"/>
    </location>
</feature>
<evidence type="ECO:0000259" key="12">
    <source>
        <dbReference type="Pfam" id="PF03733"/>
    </source>
</evidence>
<feature type="compositionally biased region" description="Polar residues" evidence="9">
    <location>
        <begin position="814"/>
        <end position="829"/>
    </location>
</feature>
<feature type="transmembrane region" description="Helical" evidence="10">
    <location>
        <begin position="447"/>
        <end position="466"/>
    </location>
</feature>
<comment type="subcellular location">
    <subcellularLocation>
        <location evidence="1">Endomembrane system</location>
        <topology evidence="1">Multi-pass membrane protein</topology>
    </subcellularLocation>
</comment>
<keyword evidence="4 10" id="KW-0812">Transmembrane</keyword>
<feature type="coiled-coil region" evidence="8">
    <location>
        <begin position="1752"/>
        <end position="1779"/>
    </location>
</feature>
<dbReference type="InterPro" id="IPR004837">
    <property type="entry name" value="NaCa_Exmemb"/>
</dbReference>
<evidence type="ECO:0000256" key="6">
    <source>
        <dbReference type="ARBA" id="ARBA00023065"/>
    </source>
</evidence>
<protein>
    <submittedName>
        <fullName evidence="14">Uncharacterized protein</fullName>
    </submittedName>
</protein>
<dbReference type="GO" id="GO:0005774">
    <property type="term" value="C:vacuolar membrane"/>
    <property type="evidence" value="ECO:0007669"/>
    <property type="project" value="UniProtKB-ARBA"/>
</dbReference>
<dbReference type="InterPro" id="IPR044880">
    <property type="entry name" value="NCX_ion-bd_dom_sf"/>
</dbReference>
<feature type="domain" description="Nucleoporin NSP1-like C-terminal" evidence="13">
    <location>
        <begin position="1529"/>
        <end position="1634"/>
    </location>
</feature>
<feature type="compositionally biased region" description="Polar residues" evidence="9">
    <location>
        <begin position="1293"/>
        <end position="1303"/>
    </location>
</feature>
<feature type="compositionally biased region" description="Polar residues" evidence="9">
    <location>
        <begin position="1881"/>
        <end position="1894"/>
    </location>
</feature>
<feature type="compositionally biased region" description="Low complexity" evidence="9">
    <location>
        <begin position="1904"/>
        <end position="1922"/>
    </location>
</feature>
<dbReference type="PANTHER" id="PTHR31503:SF10">
    <property type="entry name" value="VNX1 PROTEIN"/>
    <property type="match status" value="1"/>
</dbReference>